<protein>
    <submittedName>
        <fullName evidence="2">Uncharacterized protein LOC104589970</fullName>
    </submittedName>
</protein>
<dbReference type="Proteomes" id="UP000189703">
    <property type="component" value="Unplaced"/>
</dbReference>
<dbReference type="GeneID" id="104589970"/>
<accession>A0A1U8PZI5</accession>
<dbReference type="InParanoid" id="A0A1U8PZI5"/>
<keyword evidence="1" id="KW-1185">Reference proteome</keyword>
<reference evidence="2" key="1">
    <citation type="submission" date="2025-08" db="UniProtKB">
        <authorList>
            <consortium name="RefSeq"/>
        </authorList>
    </citation>
    <scope>IDENTIFICATION</scope>
</reference>
<dbReference type="KEGG" id="nnu:104589970"/>
<proteinExistence type="predicted"/>
<sequence>MAMIDCTFIDLYEEESHVIQRRASQFCNDQFKGTIFNQRKGGVDGILVQTLAVSLNDDGRVGILSGDSKEVKRFCQQREEEAYLELELHCLLIYLHYLLEMHIDRSYCRGRVHYGNSHHRVIGFVQSACVLV</sequence>
<organism evidence="1 2">
    <name type="scientific">Nelumbo nucifera</name>
    <name type="common">Sacred lotus</name>
    <dbReference type="NCBI Taxonomy" id="4432"/>
    <lineage>
        <taxon>Eukaryota</taxon>
        <taxon>Viridiplantae</taxon>
        <taxon>Streptophyta</taxon>
        <taxon>Embryophyta</taxon>
        <taxon>Tracheophyta</taxon>
        <taxon>Spermatophyta</taxon>
        <taxon>Magnoliopsida</taxon>
        <taxon>Proteales</taxon>
        <taxon>Nelumbonaceae</taxon>
        <taxon>Nelumbo</taxon>
    </lineage>
</organism>
<dbReference type="AlphaFoldDB" id="A0A1U8PZI5"/>
<gene>
    <name evidence="2" type="primary">LOC104589970</name>
</gene>
<evidence type="ECO:0000313" key="2">
    <source>
        <dbReference type="RefSeq" id="XP_019051964.1"/>
    </source>
</evidence>
<name>A0A1U8PZI5_NELNU</name>
<dbReference type="RefSeq" id="XP_019051964.1">
    <property type="nucleotide sequence ID" value="XM_019196419.1"/>
</dbReference>
<evidence type="ECO:0000313" key="1">
    <source>
        <dbReference type="Proteomes" id="UP000189703"/>
    </source>
</evidence>